<keyword evidence="2" id="KW-1185">Reference proteome</keyword>
<accession>A0ACC0L531</accession>
<reference evidence="1" key="1">
    <citation type="submission" date="2022-02" db="EMBL/GenBank/DDBJ databases">
        <title>Plant Genome Project.</title>
        <authorList>
            <person name="Zhang R.-G."/>
        </authorList>
    </citation>
    <scope>NUCLEOTIDE SEQUENCE</scope>
    <source>
        <strain evidence="1">AT1</strain>
    </source>
</reference>
<evidence type="ECO:0000313" key="1">
    <source>
        <dbReference type="EMBL" id="KAI8523482.1"/>
    </source>
</evidence>
<comment type="caution">
    <text evidence="1">The sequence shown here is derived from an EMBL/GenBank/DDBJ whole genome shotgun (WGS) entry which is preliminary data.</text>
</comment>
<gene>
    <name evidence="1" type="ORF">RHMOL_Rhmol13G0077300</name>
</gene>
<dbReference type="Proteomes" id="UP001062846">
    <property type="component" value="Chromosome 13"/>
</dbReference>
<evidence type="ECO:0000313" key="2">
    <source>
        <dbReference type="Proteomes" id="UP001062846"/>
    </source>
</evidence>
<organism evidence="1 2">
    <name type="scientific">Rhododendron molle</name>
    <name type="common">Chinese azalea</name>
    <name type="synonym">Azalea mollis</name>
    <dbReference type="NCBI Taxonomy" id="49168"/>
    <lineage>
        <taxon>Eukaryota</taxon>
        <taxon>Viridiplantae</taxon>
        <taxon>Streptophyta</taxon>
        <taxon>Embryophyta</taxon>
        <taxon>Tracheophyta</taxon>
        <taxon>Spermatophyta</taxon>
        <taxon>Magnoliopsida</taxon>
        <taxon>eudicotyledons</taxon>
        <taxon>Gunneridae</taxon>
        <taxon>Pentapetalae</taxon>
        <taxon>asterids</taxon>
        <taxon>Ericales</taxon>
        <taxon>Ericaceae</taxon>
        <taxon>Ericoideae</taxon>
        <taxon>Rhodoreae</taxon>
        <taxon>Rhododendron</taxon>
    </lineage>
</organism>
<proteinExistence type="predicted"/>
<dbReference type="EMBL" id="CM046400">
    <property type="protein sequence ID" value="KAI8523482.1"/>
    <property type="molecule type" value="Genomic_DNA"/>
</dbReference>
<name>A0ACC0L531_RHOML</name>
<sequence>MNPSILTPSPSPSRPTFLFPPSTNIPSLRLPRPTLTRKKLELNRFRYRISTVRCCSSSHQPPTTTPIPAAAVFGPKKELTGIESLVDSVPPPVRQATSALVFAGAVAAGFGLGLRLGGNRIAAAGGAVALGAAGAAVTYAANSCVPEVAAVSLHNYAAGCDDPLALDREDIEAIANKYGVSKQNEEFNAELCDLYCRFVSSVIPPGGENLKGDEVGAIIKFKNALGIDDPDAAAMHMEVGRRIFRQSLETGDHDAGMEQRRAFQKLIYVSNLVFGDASTFLLPWKRVFKVTDSQVQIAIRDNAQQLYSSKLKPVGRDMDVRQLMSLREAQLLYGLSDELAEKMFREHTRKLVEEHISNALSILKSNTRAVRGSSQVVEELEKILAFNHLLISLKNHPDISRFARGVGPVSLHGGESGGDRKMDDLKLLFRAYVTDALSNGSMDEKKLAALSQLRNIFGLGKREAESIMLDVTLKVYRKRLAQSVSSGDLEGAPSKAEFLQNLCDELHFDPQKATEIHEGIYREKLQKFVADRELSEEDVKALERLQVMLCIPRETVEAIHTEICGSLFEKAFDGEAEVVYGSGFLGYYVVKAGIGGGKVGYDVTMRKAVRKAAAGLRLTRGVAMSIASKEVRRMFKVYLQRVRNAKSASESAKELRMMINFNTTVATQLVEDITGERPDTTSEEPAEVDDVKKDEDLGSSKVDDREKDEDLEWLSLRSLKNKKTYRPPLTRKGQTEITLRDDLSEKEKKNIYGRYLALCLTGTLSKGPLGVKMATKTKDYEFVVLNQLGQILGLTSKEILEVHRSFAEKAFRKQAEVILAEGGLTEGRIEQLDELQKEIGLPPQYAQKVIKSITTEKMTDTLEAGVRQGKVSLKEVREHKKNGIDLDSVLSVSSRELLFKKTVDDIFSSGTGEFDEEEVYEKIPQDLNINAEKSKRVVQELAKSRLSNSLIQAVALLRQRNRHGVVSSLDNLLTCDKAVPSQPLSWERPEELADLFFMYLKSDPAPEKLSRLKYLLNIDDSTAEALRRMEDRLVDVAEEQEEFVL</sequence>
<protein>
    <submittedName>
        <fullName evidence="1">Uncharacterized protein</fullName>
    </submittedName>
</protein>